<dbReference type="AlphaFoldDB" id="T1JYY7"/>
<dbReference type="Proteomes" id="UP000015104">
    <property type="component" value="Unassembled WGS sequence"/>
</dbReference>
<name>T1JYY7_TETUR</name>
<proteinExistence type="predicted"/>
<dbReference type="EMBL" id="CAEY01001109">
    <property type="status" value="NOT_ANNOTATED_CDS"/>
    <property type="molecule type" value="Genomic_DNA"/>
</dbReference>
<reference evidence="1" key="2">
    <citation type="submission" date="2015-06" db="UniProtKB">
        <authorList>
            <consortium name="EnsemblMetazoa"/>
        </authorList>
    </citation>
    <scope>IDENTIFICATION</scope>
</reference>
<organism evidence="1 2">
    <name type="scientific">Tetranychus urticae</name>
    <name type="common">Two-spotted spider mite</name>
    <dbReference type="NCBI Taxonomy" id="32264"/>
    <lineage>
        <taxon>Eukaryota</taxon>
        <taxon>Metazoa</taxon>
        <taxon>Ecdysozoa</taxon>
        <taxon>Arthropoda</taxon>
        <taxon>Chelicerata</taxon>
        <taxon>Arachnida</taxon>
        <taxon>Acari</taxon>
        <taxon>Acariformes</taxon>
        <taxon>Trombidiformes</taxon>
        <taxon>Prostigmata</taxon>
        <taxon>Eleutherengona</taxon>
        <taxon>Raphignathae</taxon>
        <taxon>Tetranychoidea</taxon>
        <taxon>Tetranychidae</taxon>
        <taxon>Tetranychus</taxon>
    </lineage>
</organism>
<dbReference type="HOGENOM" id="CLU_3160570_0_0_1"/>
<dbReference type="EnsemblMetazoa" id="tetur03g02030.1">
    <property type="protein sequence ID" value="tetur03g02030.1"/>
    <property type="gene ID" value="tetur03g02030"/>
</dbReference>
<evidence type="ECO:0000313" key="1">
    <source>
        <dbReference type="EnsemblMetazoa" id="tetur03g02030.1"/>
    </source>
</evidence>
<protein>
    <submittedName>
        <fullName evidence="1">Uncharacterized protein</fullName>
    </submittedName>
</protein>
<reference evidence="2" key="1">
    <citation type="submission" date="2011-08" db="EMBL/GenBank/DDBJ databases">
        <authorList>
            <person name="Rombauts S."/>
        </authorList>
    </citation>
    <scope>NUCLEOTIDE SEQUENCE</scope>
    <source>
        <strain evidence="2">London</strain>
    </source>
</reference>
<keyword evidence="2" id="KW-1185">Reference proteome</keyword>
<accession>T1JYY7</accession>
<sequence length="48" mass="5623">MAHGIHDMDLSFYFILRVYSSRSKPTELQSTDGPNFNHWINNNLDLNL</sequence>
<evidence type="ECO:0000313" key="2">
    <source>
        <dbReference type="Proteomes" id="UP000015104"/>
    </source>
</evidence>